<organism evidence="8 9">
    <name type="scientific">Heracleum sosnowskyi</name>
    <dbReference type="NCBI Taxonomy" id="360622"/>
    <lineage>
        <taxon>Eukaryota</taxon>
        <taxon>Viridiplantae</taxon>
        <taxon>Streptophyta</taxon>
        <taxon>Embryophyta</taxon>
        <taxon>Tracheophyta</taxon>
        <taxon>Spermatophyta</taxon>
        <taxon>Magnoliopsida</taxon>
        <taxon>eudicotyledons</taxon>
        <taxon>Gunneridae</taxon>
        <taxon>Pentapetalae</taxon>
        <taxon>asterids</taxon>
        <taxon>campanulids</taxon>
        <taxon>Apiales</taxon>
        <taxon>Apiaceae</taxon>
        <taxon>Apioideae</taxon>
        <taxon>apioid superclade</taxon>
        <taxon>Tordylieae</taxon>
        <taxon>Tordyliinae</taxon>
        <taxon>Heracleum</taxon>
    </lineage>
</organism>
<evidence type="ECO:0000256" key="4">
    <source>
        <dbReference type="RuleBase" id="RU003651"/>
    </source>
</evidence>
<dbReference type="InterPro" id="IPR058017">
    <property type="entry name" value="At3g28540-like_C"/>
</dbReference>
<evidence type="ECO:0000259" key="5">
    <source>
        <dbReference type="Pfam" id="PF00004"/>
    </source>
</evidence>
<dbReference type="InterPro" id="IPR003960">
    <property type="entry name" value="ATPase_AAA_CS"/>
</dbReference>
<dbReference type="Pfam" id="PF00004">
    <property type="entry name" value="AAA"/>
    <property type="match status" value="1"/>
</dbReference>
<evidence type="ECO:0000259" key="7">
    <source>
        <dbReference type="Pfam" id="PF25568"/>
    </source>
</evidence>
<accession>A0AAD8HU70</accession>
<comment type="cofactor">
    <cofactor evidence="1">
        <name>Mg(2+)</name>
        <dbReference type="ChEBI" id="CHEBI:18420"/>
    </cofactor>
</comment>
<dbReference type="InterPro" id="IPR027417">
    <property type="entry name" value="P-loop_NTPase"/>
</dbReference>
<evidence type="ECO:0000259" key="6">
    <source>
        <dbReference type="Pfam" id="PF14363"/>
    </source>
</evidence>
<keyword evidence="4" id="KW-0547">Nucleotide-binding</keyword>
<dbReference type="Pfam" id="PF14363">
    <property type="entry name" value="AAA_assoc"/>
    <property type="match status" value="1"/>
</dbReference>
<dbReference type="InterPro" id="IPR025753">
    <property type="entry name" value="AAA_N_dom"/>
</dbReference>
<dbReference type="AlphaFoldDB" id="A0AAD8HU70"/>
<keyword evidence="2" id="KW-0378">Hydrolase</keyword>
<name>A0AAD8HU70_9APIA</name>
<dbReference type="Gene3D" id="6.10.280.40">
    <property type="match status" value="1"/>
</dbReference>
<comment type="caution">
    <text evidence="8">The sequence shown here is derived from an EMBL/GenBank/DDBJ whole genome shotgun (WGS) entry which is preliminary data.</text>
</comment>
<protein>
    <submittedName>
        <fullName evidence="8">AAA domain-containing protein</fullName>
    </submittedName>
</protein>
<keyword evidence="9" id="KW-1185">Reference proteome</keyword>
<dbReference type="Pfam" id="PF25568">
    <property type="entry name" value="AAA_lid_At3g28540"/>
    <property type="match status" value="1"/>
</dbReference>
<keyword evidence="4" id="KW-0067">ATP-binding</keyword>
<comment type="similarity">
    <text evidence="4">Belongs to the AAA ATPase family.</text>
</comment>
<feature type="domain" description="AAA-type ATPase N-terminal" evidence="6">
    <location>
        <begin position="34"/>
        <end position="126"/>
    </location>
</feature>
<sequence length="451" mass="51613">MSVENMPSARSVLSLVAPLAASAVILRSITNDFIPNELNDYVSSKIYKFFKYFSSEFTIVIEEFRGLSRNQVFEAADIYLSTKVTASTRRMKLGKSENEKNVAITVDKDEEVFDYFEDIQVKWKLISTEAKSSSRHGPGQHLRDLNATLRSEVRSYELSFHRKHKEKVVRTYLAHVLEISKAIKQETRAIKIRTAKYGGQWNSEDTNLDHPMTFKNLALDLKIKNEIIEDLDKFKKGKQFYQRIGRAWKRGYLLYGPPEVNCNSDLRRLLLSLSSRSILVIEDIDCSIKLQNRDSEDDPDVTKEQVTLSGLLNFIDGLWSCCGEERIIVFTTNHIEKLDPALLRPGRMDMHIHMSYCTLSAFQQLAFNYLGIQQHPHFIQIEELLKRADTTPAAIAGELMKNTDPEVSIGNLLKFLEHKVAEQGTTNTEEQICSFHKPLGGLEQQTELQSI</sequence>
<evidence type="ECO:0000256" key="2">
    <source>
        <dbReference type="ARBA" id="ARBA00022801"/>
    </source>
</evidence>
<dbReference type="InterPro" id="IPR050747">
    <property type="entry name" value="Mitochondrial_chaperone_BCS1"/>
</dbReference>
<reference evidence="8" key="2">
    <citation type="submission" date="2023-05" db="EMBL/GenBank/DDBJ databases">
        <authorList>
            <person name="Schelkunov M.I."/>
        </authorList>
    </citation>
    <scope>NUCLEOTIDE SEQUENCE</scope>
    <source>
        <strain evidence="8">Hsosn_3</strain>
        <tissue evidence="8">Leaf</tissue>
    </source>
</reference>
<dbReference type="GO" id="GO:0005524">
    <property type="term" value="F:ATP binding"/>
    <property type="evidence" value="ECO:0007669"/>
    <property type="project" value="UniProtKB-KW"/>
</dbReference>
<evidence type="ECO:0000313" key="8">
    <source>
        <dbReference type="EMBL" id="KAK1373524.1"/>
    </source>
</evidence>
<dbReference type="Gene3D" id="3.40.50.300">
    <property type="entry name" value="P-loop containing nucleotide triphosphate hydrolases"/>
    <property type="match status" value="2"/>
</dbReference>
<proteinExistence type="inferred from homology"/>
<keyword evidence="3" id="KW-0460">Magnesium</keyword>
<dbReference type="Proteomes" id="UP001237642">
    <property type="component" value="Unassembled WGS sequence"/>
</dbReference>
<dbReference type="GO" id="GO:0016887">
    <property type="term" value="F:ATP hydrolysis activity"/>
    <property type="evidence" value="ECO:0007669"/>
    <property type="project" value="InterPro"/>
</dbReference>
<dbReference type="PROSITE" id="PS00674">
    <property type="entry name" value="AAA"/>
    <property type="match status" value="1"/>
</dbReference>
<evidence type="ECO:0000256" key="1">
    <source>
        <dbReference type="ARBA" id="ARBA00001946"/>
    </source>
</evidence>
<feature type="domain" description="AAA+ ATPase At3g28540-like C-terminal" evidence="7">
    <location>
        <begin position="357"/>
        <end position="423"/>
    </location>
</feature>
<feature type="domain" description="ATPase AAA-type core" evidence="5">
    <location>
        <begin position="266"/>
        <end position="355"/>
    </location>
</feature>
<reference evidence="8" key="1">
    <citation type="submission" date="2023-02" db="EMBL/GenBank/DDBJ databases">
        <title>Genome of toxic invasive species Heracleum sosnowskyi carries increased number of genes despite the absence of recent whole-genome duplications.</title>
        <authorList>
            <person name="Schelkunov M."/>
            <person name="Shtratnikova V."/>
            <person name="Makarenko M."/>
            <person name="Klepikova A."/>
            <person name="Omelchenko D."/>
            <person name="Novikova G."/>
            <person name="Obukhova E."/>
            <person name="Bogdanov V."/>
            <person name="Penin A."/>
            <person name="Logacheva M."/>
        </authorList>
    </citation>
    <scope>NUCLEOTIDE SEQUENCE</scope>
    <source>
        <strain evidence="8">Hsosn_3</strain>
        <tissue evidence="8">Leaf</tissue>
    </source>
</reference>
<dbReference type="SUPFAM" id="SSF52540">
    <property type="entry name" value="P-loop containing nucleoside triphosphate hydrolases"/>
    <property type="match status" value="1"/>
</dbReference>
<evidence type="ECO:0000313" key="9">
    <source>
        <dbReference type="Proteomes" id="UP001237642"/>
    </source>
</evidence>
<evidence type="ECO:0000256" key="3">
    <source>
        <dbReference type="ARBA" id="ARBA00022842"/>
    </source>
</evidence>
<dbReference type="InterPro" id="IPR003959">
    <property type="entry name" value="ATPase_AAA_core"/>
</dbReference>
<dbReference type="PANTHER" id="PTHR23070">
    <property type="entry name" value="BCS1 AAA-TYPE ATPASE"/>
    <property type="match status" value="1"/>
</dbReference>
<dbReference type="EMBL" id="JAUIZM010000007">
    <property type="protein sequence ID" value="KAK1373524.1"/>
    <property type="molecule type" value="Genomic_DNA"/>
</dbReference>
<gene>
    <name evidence="8" type="ORF">POM88_029717</name>
</gene>